<dbReference type="EMBL" id="SDAM02000041">
    <property type="protein sequence ID" value="KAH6835013.1"/>
    <property type="molecule type" value="Genomic_DNA"/>
</dbReference>
<dbReference type="PANTHER" id="PTHR31623">
    <property type="entry name" value="F21J9.9"/>
    <property type="match status" value="1"/>
</dbReference>
<dbReference type="AlphaFoldDB" id="A0AAD4PCM5"/>
<sequence>MKIEAKVVSIETIKPSSPTPKPLKKHYLSFLDQLAPPYFSSRVYFYSSNPTIPNSQKSNLLKKSLSETLSRFYPLAGRLIDNLYVDCNDGGTPFFEAEANCDLSQVITNPDPENMKKFLPYKLNESQDICMAVQATYFHCGGLAVGLLISHKIADASSLTLFSNTWSAVSRNGDGGGVPFPKFDGATYFPPHDVSGFSPSTEGMMKEELTTRIFTFPAAKISVLRERFSGGSGGLPGRRPSRVEALSAFIWTRFISATGVKADQNIKTYIVNQAVNLRTRVDPPLSEYHFGNLIWASIARLAADDDDVEVINKFREAMKAVISAGYDVAKLKELNLMKEMMGQARKGELVSLSFTSYCGFAVYEVDFGWGKPDWVGLPGLPYKNFVIFKDTKGGDDGIEAMVHLRKRDMQKFEDDLEMKRLKE</sequence>
<comment type="similarity">
    <text evidence="1">Belongs to the plant acyltransferase family.</text>
</comment>
<keyword evidence="2" id="KW-0808">Transferase</keyword>
<keyword evidence="3" id="KW-0012">Acyltransferase</keyword>
<evidence type="ECO:0000256" key="2">
    <source>
        <dbReference type="ARBA" id="ARBA00022679"/>
    </source>
</evidence>
<dbReference type="Gene3D" id="3.30.559.10">
    <property type="entry name" value="Chloramphenicol acetyltransferase-like domain"/>
    <property type="match status" value="2"/>
</dbReference>
<dbReference type="PANTHER" id="PTHR31623:SF17">
    <property type="entry name" value="F21J9.9"/>
    <property type="match status" value="1"/>
</dbReference>
<evidence type="ECO:0000313" key="4">
    <source>
        <dbReference type="EMBL" id="KAH6835013.1"/>
    </source>
</evidence>
<evidence type="ECO:0000313" key="5">
    <source>
        <dbReference type="Proteomes" id="UP001190926"/>
    </source>
</evidence>
<dbReference type="Pfam" id="PF02458">
    <property type="entry name" value="Transferase"/>
    <property type="match status" value="1"/>
</dbReference>
<name>A0AAD4PCM5_PERFH</name>
<proteinExistence type="inferred from homology"/>
<organism evidence="4 5">
    <name type="scientific">Perilla frutescens var. hirtella</name>
    <name type="common">Perilla citriodora</name>
    <name type="synonym">Perilla setoyensis</name>
    <dbReference type="NCBI Taxonomy" id="608512"/>
    <lineage>
        <taxon>Eukaryota</taxon>
        <taxon>Viridiplantae</taxon>
        <taxon>Streptophyta</taxon>
        <taxon>Embryophyta</taxon>
        <taxon>Tracheophyta</taxon>
        <taxon>Spermatophyta</taxon>
        <taxon>Magnoliopsida</taxon>
        <taxon>eudicotyledons</taxon>
        <taxon>Gunneridae</taxon>
        <taxon>Pentapetalae</taxon>
        <taxon>asterids</taxon>
        <taxon>lamiids</taxon>
        <taxon>Lamiales</taxon>
        <taxon>Lamiaceae</taxon>
        <taxon>Nepetoideae</taxon>
        <taxon>Elsholtzieae</taxon>
        <taxon>Perilla</taxon>
    </lineage>
</organism>
<dbReference type="GO" id="GO:0016746">
    <property type="term" value="F:acyltransferase activity"/>
    <property type="evidence" value="ECO:0007669"/>
    <property type="project" value="UniProtKB-KW"/>
</dbReference>
<evidence type="ECO:0000256" key="3">
    <source>
        <dbReference type="ARBA" id="ARBA00023315"/>
    </source>
</evidence>
<accession>A0AAD4PCM5</accession>
<evidence type="ECO:0000256" key="1">
    <source>
        <dbReference type="ARBA" id="ARBA00009861"/>
    </source>
</evidence>
<dbReference type="Proteomes" id="UP001190926">
    <property type="component" value="Unassembled WGS sequence"/>
</dbReference>
<gene>
    <name evidence="4" type="ORF">C2S53_003790</name>
</gene>
<dbReference type="InterPro" id="IPR023213">
    <property type="entry name" value="CAT-like_dom_sf"/>
</dbReference>
<protein>
    <submittedName>
        <fullName evidence="4">Uncharacterized protein</fullName>
    </submittedName>
</protein>
<keyword evidence="5" id="KW-1185">Reference proteome</keyword>
<comment type="caution">
    <text evidence="4">The sequence shown here is derived from an EMBL/GenBank/DDBJ whole genome shotgun (WGS) entry which is preliminary data.</text>
</comment>
<reference evidence="4 5" key="1">
    <citation type="journal article" date="2021" name="Nat. Commun.">
        <title>Incipient diploidization of the medicinal plant Perilla within 10,000 years.</title>
        <authorList>
            <person name="Zhang Y."/>
            <person name="Shen Q."/>
            <person name="Leng L."/>
            <person name="Zhang D."/>
            <person name="Chen S."/>
            <person name="Shi Y."/>
            <person name="Ning Z."/>
            <person name="Chen S."/>
        </authorList>
    </citation>
    <scope>NUCLEOTIDE SEQUENCE [LARGE SCALE GENOMIC DNA]</scope>
    <source>
        <strain evidence="5">cv. PC099</strain>
    </source>
</reference>